<dbReference type="PROSITE" id="PS51688">
    <property type="entry name" value="ICA"/>
    <property type="match status" value="1"/>
</dbReference>
<evidence type="ECO:0000313" key="3">
    <source>
        <dbReference type="EMBL" id="WPC20855.1"/>
    </source>
</evidence>
<accession>A0ABZ0Q1N7</accession>
<evidence type="ECO:0000313" key="4">
    <source>
        <dbReference type="Proteomes" id="UP001302696"/>
    </source>
</evidence>
<feature type="compositionally biased region" description="Polar residues" evidence="1">
    <location>
        <begin position="22"/>
        <end position="33"/>
    </location>
</feature>
<dbReference type="EMBL" id="CP104778">
    <property type="protein sequence ID" value="WPC20855.1"/>
    <property type="molecule type" value="Genomic_DNA"/>
</dbReference>
<evidence type="ECO:0000256" key="1">
    <source>
        <dbReference type="SAM" id="MobiDB-lite"/>
    </source>
</evidence>
<gene>
    <name evidence="3" type="ORF">N6G96_05970</name>
</gene>
<sequence length="679" mass="72677">MSEVGQASVNVDENLAIANTAQQTADEANSGITDINDPNKLSPAEKATLKRKYDTDVPIYSMDKQKLSDAGLSTREINNAMSALTAYMTPFFADMTTTDTVNRDTLNTVYSNFDTADKDSDNSFANMVSGAASGAMVAGNNASEAASSAGSQASEAHNSAVAAQDSASSAIEAARSAADDVEVVSSAVTALKDGSTMTVAELESGLQTKISTSDADTLVDTKTDSLAETMVKSSDFTSYKDQTASTIDTLITSADAKSEMIQTIDNASVGFKNADGTSYQIALSADGTALMDVSKLIINGQTSIMDATIGTAQIADAAITNAKIANLDAGKITTGIMDASHINVDQLIANGINGKTVTGITINTPTLNLGLNGTFTEAYDYTQDTSWFLPKKASGTVTFNHGVIEDQGTMQSYVNGTWGAVNDSHVFTSGMTNNVWTEYAPGYYKINMYKQGSTTNVLQRAYADPTGYYYTDAAGNNTYLGNIIQTSQVQTPSLFATVLNQMPGQLRMKMVANGSDWGLQVGSYAGSEAILSDFIYNSTSSNSANLYTTSNGHIVRSTSASKYKYNIKHAIDEDSLADKLLTMHISTWNDKHAVDSYAQTLADNTASEDISIKDNYGLIAEDLRDAGLDMFIEYGKNHTIEGIEYDRAWLPLLPKMRQMNDKINEYELRISKLEAKINE</sequence>
<keyword evidence="4" id="KW-1185">Reference proteome</keyword>
<dbReference type="Proteomes" id="UP001302696">
    <property type="component" value="Chromosome"/>
</dbReference>
<feature type="region of interest" description="Disordered" evidence="1">
    <location>
        <begin position="22"/>
        <end position="47"/>
    </location>
</feature>
<name>A0ABZ0Q1N7_9LACO</name>
<protein>
    <recommendedName>
        <fullName evidence="2">Peptidase S74 domain-containing protein</fullName>
    </recommendedName>
</protein>
<dbReference type="RefSeq" id="WP_323708943.1">
    <property type="nucleotide sequence ID" value="NZ_CP104778.1"/>
</dbReference>
<organism evidence="3 4">
    <name type="scientific">Pediococcus inopinatus</name>
    <dbReference type="NCBI Taxonomy" id="114090"/>
    <lineage>
        <taxon>Bacteria</taxon>
        <taxon>Bacillati</taxon>
        <taxon>Bacillota</taxon>
        <taxon>Bacilli</taxon>
        <taxon>Lactobacillales</taxon>
        <taxon>Lactobacillaceae</taxon>
        <taxon>Pediococcus</taxon>
    </lineage>
</organism>
<reference evidence="4" key="1">
    <citation type="submission" date="2024-06" db="EMBL/GenBank/DDBJ databases">
        <authorList>
            <person name="Chang H.C."/>
            <person name="Mun S.Y."/>
        </authorList>
    </citation>
    <scope>NUCLEOTIDE SEQUENCE [LARGE SCALE GENOMIC DNA]</scope>
    <source>
        <strain evidence="4">KT1</strain>
    </source>
</reference>
<proteinExistence type="predicted"/>
<evidence type="ECO:0000259" key="2">
    <source>
        <dbReference type="PROSITE" id="PS51688"/>
    </source>
</evidence>
<dbReference type="InterPro" id="IPR030392">
    <property type="entry name" value="S74_ICA"/>
</dbReference>
<feature type="domain" description="Peptidase S74" evidence="2">
    <location>
        <begin position="559"/>
        <end position="670"/>
    </location>
</feature>